<feature type="chain" id="PRO_5010692336" description="DUF4595 domain-containing protein" evidence="1">
    <location>
        <begin position="19"/>
        <end position="281"/>
    </location>
</feature>
<gene>
    <name evidence="2" type="ORF">A4H97_15195</name>
</gene>
<evidence type="ECO:0008006" key="4">
    <source>
        <dbReference type="Google" id="ProtNLM"/>
    </source>
</evidence>
<keyword evidence="3" id="KW-1185">Reference proteome</keyword>
<proteinExistence type="predicted"/>
<dbReference type="PROSITE" id="PS51257">
    <property type="entry name" value="PROKAR_LIPOPROTEIN"/>
    <property type="match status" value="1"/>
</dbReference>
<name>A0A1V9E4B5_9BACT</name>
<comment type="caution">
    <text evidence="2">The sequence shown here is derived from an EMBL/GenBank/DDBJ whole genome shotgun (WGS) entry which is preliminary data.</text>
</comment>
<dbReference type="OrthoDB" id="1444189at2"/>
<dbReference type="Proteomes" id="UP000192610">
    <property type="component" value="Unassembled WGS sequence"/>
</dbReference>
<reference evidence="3" key="1">
    <citation type="submission" date="2016-04" db="EMBL/GenBank/DDBJ databases">
        <authorList>
            <person name="Chen L."/>
            <person name="Zhuang W."/>
            <person name="Wang G."/>
        </authorList>
    </citation>
    <scope>NUCLEOTIDE SEQUENCE [LARGE SCALE GENOMIC DNA]</scope>
    <source>
        <strain evidence="3">17621</strain>
    </source>
</reference>
<keyword evidence="1" id="KW-0732">Signal</keyword>
<dbReference type="STRING" id="354355.SAMN05660816_04012"/>
<dbReference type="RefSeq" id="WP_081203931.1">
    <property type="nucleotide sequence ID" value="NZ_FOCZ01000007.1"/>
</dbReference>
<dbReference type="EMBL" id="LVXG01000067">
    <property type="protein sequence ID" value="OQP40948.1"/>
    <property type="molecule type" value="Genomic_DNA"/>
</dbReference>
<protein>
    <recommendedName>
        <fullName evidence="4">DUF4595 domain-containing protein</fullName>
    </recommendedName>
</protein>
<evidence type="ECO:0000256" key="1">
    <source>
        <dbReference type="SAM" id="SignalP"/>
    </source>
</evidence>
<evidence type="ECO:0000313" key="3">
    <source>
        <dbReference type="Proteomes" id="UP000192610"/>
    </source>
</evidence>
<organism evidence="2 3">
    <name type="scientific">Niastella yeongjuensis</name>
    <dbReference type="NCBI Taxonomy" id="354355"/>
    <lineage>
        <taxon>Bacteria</taxon>
        <taxon>Pseudomonadati</taxon>
        <taxon>Bacteroidota</taxon>
        <taxon>Chitinophagia</taxon>
        <taxon>Chitinophagales</taxon>
        <taxon>Chitinophagaceae</taxon>
        <taxon>Niastella</taxon>
    </lineage>
</organism>
<accession>A0A1V9E4B5</accession>
<evidence type="ECO:0000313" key="2">
    <source>
        <dbReference type="EMBL" id="OQP40948.1"/>
    </source>
</evidence>
<sequence>MKRIQLLGVILSFSLLFACKKDSNDSGSNSTKLSKVIVWNTIGYSHTIDVYGYRYDGMNRVSEITYANGDSASGEEQAKPYESIKWFYNGNEQKPFKSSGVNQSFIHYDEYYFYDDMGRLVGDSIVDANSHNEEKYSWGNNMIVRTSIWSNTTGGMSSVNQDTITLSDKSQLGATGSNPQTGESFGSLYTYDNKINPLHLLNIRAAATFTAIAGLPTAGYNENNLIETANGYFDIYGPGPAVFVKSQIISSKYNYNAGGLPVDCETSGNIAGITRYKFYYN</sequence>
<dbReference type="AlphaFoldDB" id="A0A1V9E4B5"/>
<feature type="signal peptide" evidence="1">
    <location>
        <begin position="1"/>
        <end position="18"/>
    </location>
</feature>